<evidence type="ECO:0000256" key="1">
    <source>
        <dbReference type="ARBA" id="ARBA00010515"/>
    </source>
</evidence>
<keyword evidence="2" id="KW-0378">Hydrolase</keyword>
<dbReference type="GO" id="GO:0016787">
    <property type="term" value="F:hydrolase activity"/>
    <property type="evidence" value="ECO:0007669"/>
    <property type="project" value="UniProtKB-KW"/>
</dbReference>
<dbReference type="SUPFAM" id="SSF53474">
    <property type="entry name" value="alpha/beta-Hydrolases"/>
    <property type="match status" value="1"/>
</dbReference>
<gene>
    <name evidence="5" type="ORF">GGD55_000217</name>
</gene>
<proteinExistence type="inferred from homology"/>
<evidence type="ECO:0000259" key="4">
    <source>
        <dbReference type="Pfam" id="PF07859"/>
    </source>
</evidence>
<dbReference type="InterPro" id="IPR013094">
    <property type="entry name" value="AB_hydrolase_3"/>
</dbReference>
<feature type="active site" evidence="3">
    <location>
        <position position="153"/>
    </location>
</feature>
<dbReference type="Gene3D" id="3.40.50.1820">
    <property type="entry name" value="alpha/beta hydrolase"/>
    <property type="match status" value="1"/>
</dbReference>
<dbReference type="Pfam" id="PF07859">
    <property type="entry name" value="Abhydrolase_3"/>
    <property type="match status" value="1"/>
</dbReference>
<evidence type="ECO:0000313" key="5">
    <source>
        <dbReference type="EMBL" id="MBB5533556.1"/>
    </source>
</evidence>
<evidence type="ECO:0000313" key="6">
    <source>
        <dbReference type="Proteomes" id="UP000585507"/>
    </source>
</evidence>
<dbReference type="PROSITE" id="PS01174">
    <property type="entry name" value="LIPASE_GDXG_SER"/>
    <property type="match status" value="1"/>
</dbReference>
<comment type="caution">
    <text evidence="5">The sequence shown here is derived from an EMBL/GenBank/DDBJ whole genome shotgun (WGS) entry which is preliminary data.</text>
</comment>
<accession>A0A7W8X6D3</accession>
<reference evidence="5 6" key="1">
    <citation type="submission" date="2020-08" db="EMBL/GenBank/DDBJ databases">
        <title>Genomic Encyclopedia of Type Strains, Phase IV (KMG-V): Genome sequencing to study the core and pangenomes of soil and plant-associated prokaryotes.</title>
        <authorList>
            <person name="Whitman W."/>
        </authorList>
    </citation>
    <scope>NUCLEOTIDE SEQUENCE [LARGE SCALE GENOMIC DNA]</scope>
    <source>
        <strain evidence="5 6">SEMIA 4084</strain>
    </source>
</reference>
<dbReference type="Proteomes" id="UP000585507">
    <property type="component" value="Unassembled WGS sequence"/>
</dbReference>
<protein>
    <submittedName>
        <fullName evidence="5">Acetyl esterase/lipase</fullName>
    </submittedName>
</protein>
<dbReference type="AlphaFoldDB" id="A0A7W8X6D3"/>
<dbReference type="EMBL" id="JACHBK010000001">
    <property type="protein sequence ID" value="MBB5533556.1"/>
    <property type="molecule type" value="Genomic_DNA"/>
</dbReference>
<name>A0A7W8X6D3_9HYPH</name>
<evidence type="ECO:0000256" key="2">
    <source>
        <dbReference type="ARBA" id="ARBA00022801"/>
    </source>
</evidence>
<comment type="similarity">
    <text evidence="1">Belongs to the 'GDXG' lipolytic enzyme family.</text>
</comment>
<organism evidence="5 6">
    <name type="scientific">Rhizobium giardinii</name>
    <dbReference type="NCBI Taxonomy" id="56731"/>
    <lineage>
        <taxon>Bacteria</taxon>
        <taxon>Pseudomonadati</taxon>
        <taxon>Pseudomonadota</taxon>
        <taxon>Alphaproteobacteria</taxon>
        <taxon>Hyphomicrobiales</taxon>
        <taxon>Rhizobiaceae</taxon>
        <taxon>Rhizobium/Agrobacterium group</taxon>
        <taxon>Rhizobium</taxon>
    </lineage>
</organism>
<dbReference type="InterPro" id="IPR050300">
    <property type="entry name" value="GDXG_lipolytic_enzyme"/>
</dbReference>
<dbReference type="InterPro" id="IPR029058">
    <property type="entry name" value="AB_hydrolase_fold"/>
</dbReference>
<dbReference type="InterPro" id="IPR033140">
    <property type="entry name" value="Lipase_GDXG_put_SER_AS"/>
</dbReference>
<keyword evidence="6" id="KW-1185">Reference proteome</keyword>
<dbReference type="PANTHER" id="PTHR48081">
    <property type="entry name" value="AB HYDROLASE SUPERFAMILY PROTEIN C4A8.06C"/>
    <property type="match status" value="1"/>
</dbReference>
<sequence length="307" mass="31970">MAVMATKQHKQTSVDAATMVATREYMATLPKLAVVPEARGWYDEFLALTPAADNVRFEPGMIAGVSGWWCIPADAPADAALLHLHGGGYVLGSAQAYRNFVSHLAQKARVSAFIPDYALAPEAPFPAGLDQAIAVIEALQNEGRKHLAISGDSAGGGLALAAAQATGSALRGILLISPWTDLTLTSSSLSEKADVDPILTPDSLAGAVALYAGTINAGNPRISPRFGIFAGLPPIMVHVGTDEILFDDAKAIDDAAEQAGVPIAVHIWEGMTHCFPFSLASLEAARDAIELSAAFVRNQLGGGAPHQ</sequence>
<feature type="domain" description="Alpha/beta hydrolase fold-3" evidence="4">
    <location>
        <begin position="81"/>
        <end position="275"/>
    </location>
</feature>
<dbReference type="PANTHER" id="PTHR48081:SF8">
    <property type="entry name" value="ALPHA_BETA HYDROLASE FOLD-3 DOMAIN-CONTAINING PROTEIN-RELATED"/>
    <property type="match status" value="1"/>
</dbReference>
<evidence type="ECO:0000256" key="3">
    <source>
        <dbReference type="PROSITE-ProRule" id="PRU10038"/>
    </source>
</evidence>